<dbReference type="AlphaFoldDB" id="A0A6J7LP27"/>
<protein>
    <submittedName>
        <fullName evidence="2">Unannotated protein</fullName>
    </submittedName>
</protein>
<gene>
    <name evidence="2" type="ORF">UFOPK3662_04019</name>
</gene>
<organism evidence="2">
    <name type="scientific">freshwater metagenome</name>
    <dbReference type="NCBI Taxonomy" id="449393"/>
    <lineage>
        <taxon>unclassified sequences</taxon>
        <taxon>metagenomes</taxon>
        <taxon>ecological metagenomes</taxon>
    </lineage>
</organism>
<name>A0A6J7LP27_9ZZZZ</name>
<dbReference type="EMBL" id="CAFBMW010000078">
    <property type="protein sequence ID" value="CAB4967459.1"/>
    <property type="molecule type" value="Genomic_DNA"/>
</dbReference>
<feature type="region of interest" description="Disordered" evidence="1">
    <location>
        <begin position="180"/>
        <end position="201"/>
    </location>
</feature>
<proteinExistence type="predicted"/>
<reference evidence="2" key="1">
    <citation type="submission" date="2020-05" db="EMBL/GenBank/DDBJ databases">
        <authorList>
            <person name="Chiriac C."/>
            <person name="Salcher M."/>
            <person name="Ghai R."/>
            <person name="Kavagutti S V."/>
        </authorList>
    </citation>
    <scope>NUCLEOTIDE SEQUENCE</scope>
</reference>
<evidence type="ECO:0000256" key="1">
    <source>
        <dbReference type="SAM" id="MobiDB-lite"/>
    </source>
</evidence>
<accession>A0A6J7LP27</accession>
<sequence length="201" mass="22207">MPLDSLENADAWRQQRLLRGQRGRAAGVAQTSPVVIDPSTVNPDDDFEQTVVRHRELKETARQTYIEAGRTQSAGDAAKYYSTYQNILKTLVVIEREALARRIDSKDLIKTSSALDRFNRVLGEIKADLTGLPVQIASQLNPNNPGLALKMLDKHLNALMTKWAQGTGKTVEEMIKPIRTSAPSIDAMGGEDAHEPEDDAE</sequence>
<evidence type="ECO:0000313" key="2">
    <source>
        <dbReference type="EMBL" id="CAB4967459.1"/>
    </source>
</evidence>